<dbReference type="AlphaFoldDB" id="A0A2A6CNH6"/>
<dbReference type="Gene3D" id="1.20.1070.10">
    <property type="entry name" value="Rhodopsin 7-helix transmembrane proteins"/>
    <property type="match status" value="2"/>
</dbReference>
<accession>A0A8R1YM60</accession>
<keyword evidence="4" id="KW-0472">Membrane</keyword>
<dbReference type="PROSITE" id="PS50262">
    <property type="entry name" value="G_PROTEIN_RECEP_F1_2"/>
    <property type="match status" value="1"/>
</dbReference>
<evidence type="ECO:0000256" key="1">
    <source>
        <dbReference type="ARBA" id="ARBA00004370"/>
    </source>
</evidence>
<protein>
    <submittedName>
        <fullName evidence="5">G protein-coupled receptor</fullName>
    </submittedName>
</protein>
<name>A0A2A6CNH6_PRIPA</name>
<comment type="subcellular location">
    <subcellularLocation>
        <location evidence="1">Membrane</location>
    </subcellularLocation>
</comment>
<keyword evidence="2" id="KW-0812">Transmembrane</keyword>
<reference evidence="5" key="2">
    <citation type="submission" date="2022-06" db="UniProtKB">
        <authorList>
            <consortium name="EnsemblMetazoa"/>
        </authorList>
    </citation>
    <scope>IDENTIFICATION</scope>
    <source>
        <strain evidence="5">PS312</strain>
    </source>
</reference>
<sequence length="1198" mass="136656">MTSTSSGPATNSLQTWMFVSQLQYWVVLVVVLLTLPLIVVGLLRLRRLRRSHYYHFLLGICVANLVSLSTILFDIVGPSVFPTMKGSLTCKVTPFLMNIAACFANWTFVVMFAQRFAILLFPLKQMMQTGCMGFLLDARRLLAMVLVFGCITQIWALLLMTDRVYKDETGQRMVTCETDPTMIDASTATWVSVLEMTSTYLLPFICTLIVDLGVLIWSKHFTTKFNETVVSRSTATTGTGKAALHIKGRSKRVSNSSSTRTPRKKSTGDQESGMKIQSAEHVRLCNKKRGKAIKRCLMMATAQVLINLPYHTLQVFDEIYDFANDQDWFAFYFYADALMYLIYLLQYPAVLVHIEFLISDTARNNRKSPLIPASRNTSVKPRSRTFVSRVTNALIAIDVLMCALTVPLAIIVLYVLMKDRAYSGSFFTIYKVGLVYDILSLFTLHLTGVIPTRGGWVNEDFMESQLYLKTFYAVSYFTHTCQAATNLILSLNRATAVLLPMYHQKIWDNRFVLPICFLVQFCLGLHIAEQSLHLELYLMHYSTGERFPMTADTPGVRAFWLETFLTAFASCIAMTILYCIVVWKFREKLLHAPRTKKETSSNRRAFSLLCVSVIVMASEKDFRIFFALFFGITDAYSCLPSYLLIIFYKPIREEIVVIMNLVGLRASLANELARNWCDSNKRDMGQRGIIGVAILPQCGNVLFCELLRSHLSRSNESDSIVKQRNCSASAHVSSEGRNILEIMQQNIFKTWNNRFVLPTCFLIQFSLGQHLDEQSLHLELYLMPLFYRGTIPHDSEYAWRPKILVGYVPNSDRIALTILYCIVVWKFREKLFTTNSMLSEKQHKPRTKKELASNRRAFSLLCVSVIAIYSILYCHSFVTHSSFKKDYLIFVVLFFGITDAYSCLPSYLLIIFCKPIRTEIIAITKSVDQRSNVGVLLALLVLFVLMKDRDFSGSFFTIYKKDFRIFYAIYYGVTNFYSWFPCYLILLFCKSLRCEVIAVIMRLPMNKIEEKVGLMYDLASILITNLFCVIPTQGVLLSDEFMESQFYQKFAYFATHFTRVCQGVTNPILCLNRSTAVLSRVQTVFLDHYLLRYPTGERYPMIKSLANTPLARAMWLETAGGDLAVALLMLALFSWIGIYDAVCDRIRQIRLSLAQVKNSLKLCVLGFSRVLMTIGILILPMESPLAPNDVSSKSIFGL</sequence>
<proteinExistence type="predicted"/>
<accession>A0A2A6CNH6</accession>
<keyword evidence="3" id="KW-1133">Transmembrane helix</keyword>
<evidence type="ECO:0000313" key="5">
    <source>
        <dbReference type="EnsemblMetazoa" id="PPA29368.1"/>
    </source>
</evidence>
<dbReference type="Proteomes" id="UP000005239">
    <property type="component" value="Unassembled WGS sequence"/>
</dbReference>
<evidence type="ECO:0000256" key="4">
    <source>
        <dbReference type="ARBA" id="ARBA00023136"/>
    </source>
</evidence>
<dbReference type="GO" id="GO:0016020">
    <property type="term" value="C:membrane"/>
    <property type="evidence" value="ECO:0007669"/>
    <property type="project" value="UniProtKB-SubCell"/>
</dbReference>
<evidence type="ECO:0000256" key="3">
    <source>
        <dbReference type="ARBA" id="ARBA00022989"/>
    </source>
</evidence>
<dbReference type="Pfam" id="PF10323">
    <property type="entry name" value="7TM_GPCR_Srv"/>
    <property type="match status" value="1"/>
</dbReference>
<evidence type="ECO:0000256" key="2">
    <source>
        <dbReference type="ARBA" id="ARBA00022692"/>
    </source>
</evidence>
<dbReference type="InterPro" id="IPR019426">
    <property type="entry name" value="7TM_GPCR_serpentine_rcpt_Srv"/>
</dbReference>
<organism evidence="5 6">
    <name type="scientific">Pristionchus pacificus</name>
    <name type="common">Parasitic nematode worm</name>
    <dbReference type="NCBI Taxonomy" id="54126"/>
    <lineage>
        <taxon>Eukaryota</taxon>
        <taxon>Metazoa</taxon>
        <taxon>Ecdysozoa</taxon>
        <taxon>Nematoda</taxon>
        <taxon>Chromadorea</taxon>
        <taxon>Rhabditida</taxon>
        <taxon>Rhabditina</taxon>
        <taxon>Diplogasteromorpha</taxon>
        <taxon>Diplogasteroidea</taxon>
        <taxon>Neodiplogasteridae</taxon>
        <taxon>Pristionchus</taxon>
    </lineage>
</organism>
<keyword evidence="6" id="KW-1185">Reference proteome</keyword>
<dbReference type="PANTHER" id="PTHR31748:SF1">
    <property type="entry name" value="SERPENTINE RECEPTOR, CLASS V"/>
    <property type="match status" value="1"/>
</dbReference>
<dbReference type="PANTHER" id="PTHR31748">
    <property type="entry name" value="SERPENTINE RECEPTOR, CLASS V"/>
    <property type="match status" value="1"/>
</dbReference>
<evidence type="ECO:0000313" key="6">
    <source>
        <dbReference type="Proteomes" id="UP000005239"/>
    </source>
</evidence>
<dbReference type="EnsemblMetazoa" id="PPA29368.1">
    <property type="protein sequence ID" value="PPA29368.1"/>
    <property type="gene ID" value="WBGene00118922"/>
</dbReference>
<gene>
    <name evidence="5" type="primary">WBGene00118922</name>
</gene>
<dbReference type="InterPro" id="IPR017452">
    <property type="entry name" value="GPCR_Rhodpsn_7TM"/>
</dbReference>
<dbReference type="OrthoDB" id="5841613at2759"/>
<reference evidence="6" key="1">
    <citation type="journal article" date="2008" name="Nat. Genet.">
        <title>The Pristionchus pacificus genome provides a unique perspective on nematode lifestyle and parasitism.</title>
        <authorList>
            <person name="Dieterich C."/>
            <person name="Clifton S.W."/>
            <person name="Schuster L.N."/>
            <person name="Chinwalla A."/>
            <person name="Delehaunty K."/>
            <person name="Dinkelacker I."/>
            <person name="Fulton L."/>
            <person name="Fulton R."/>
            <person name="Godfrey J."/>
            <person name="Minx P."/>
            <person name="Mitreva M."/>
            <person name="Roeseler W."/>
            <person name="Tian H."/>
            <person name="Witte H."/>
            <person name="Yang S.P."/>
            <person name="Wilson R.K."/>
            <person name="Sommer R.J."/>
        </authorList>
    </citation>
    <scope>NUCLEOTIDE SEQUENCE [LARGE SCALE GENOMIC DNA]</scope>
    <source>
        <strain evidence="6">PS312</strain>
    </source>
</reference>
<dbReference type="SUPFAM" id="SSF81321">
    <property type="entry name" value="Family A G protein-coupled receptor-like"/>
    <property type="match status" value="2"/>
</dbReference>